<evidence type="ECO:0000313" key="2">
    <source>
        <dbReference type="EMBL" id="PJK31209.1"/>
    </source>
</evidence>
<dbReference type="Gene3D" id="3.90.1210.10">
    <property type="entry name" value="Antifreeze-like/N-acetylneuraminic acid synthase C-terminal domain"/>
    <property type="match status" value="1"/>
</dbReference>
<dbReference type="InterPro" id="IPR013974">
    <property type="entry name" value="SAF"/>
</dbReference>
<dbReference type="InterPro" id="IPR057736">
    <property type="entry name" value="SAF_PseI/NeuA/NeuB"/>
</dbReference>
<feature type="domain" description="AFP-like" evidence="1">
    <location>
        <begin position="295"/>
        <end position="353"/>
    </location>
</feature>
<reference evidence="2 3" key="1">
    <citation type="submission" date="2017-11" db="EMBL/GenBank/DDBJ databases">
        <title>Draft genome sequence of Rhizobiales bacterium SY3-13.</title>
        <authorList>
            <person name="Sun C."/>
        </authorList>
    </citation>
    <scope>NUCLEOTIDE SEQUENCE [LARGE SCALE GENOMIC DNA]</scope>
    <source>
        <strain evidence="2 3">SY3-13</strain>
    </source>
</reference>
<dbReference type="GO" id="GO:0047444">
    <property type="term" value="F:N-acylneuraminate-9-phosphate synthase activity"/>
    <property type="evidence" value="ECO:0007669"/>
    <property type="project" value="TreeGrafter"/>
</dbReference>
<dbReference type="SUPFAM" id="SSF51269">
    <property type="entry name" value="AFP III-like domain"/>
    <property type="match status" value="1"/>
</dbReference>
<dbReference type="EMBL" id="PHIG01000007">
    <property type="protein sequence ID" value="PJK31209.1"/>
    <property type="molecule type" value="Genomic_DNA"/>
</dbReference>
<organism evidence="2 3">
    <name type="scientific">Minwuia thermotolerans</name>
    <dbReference type="NCBI Taxonomy" id="2056226"/>
    <lineage>
        <taxon>Bacteria</taxon>
        <taxon>Pseudomonadati</taxon>
        <taxon>Pseudomonadota</taxon>
        <taxon>Alphaproteobacteria</taxon>
        <taxon>Minwuiales</taxon>
        <taxon>Minwuiaceae</taxon>
        <taxon>Minwuia</taxon>
    </lineage>
</organism>
<dbReference type="SMART" id="SM00858">
    <property type="entry name" value="SAF"/>
    <property type="match status" value="1"/>
</dbReference>
<dbReference type="Proteomes" id="UP000229498">
    <property type="component" value="Unassembled WGS sequence"/>
</dbReference>
<dbReference type="GO" id="GO:0016051">
    <property type="term" value="P:carbohydrate biosynthetic process"/>
    <property type="evidence" value="ECO:0007669"/>
    <property type="project" value="InterPro"/>
</dbReference>
<dbReference type="InterPro" id="IPR013132">
    <property type="entry name" value="PseI/NeuA/B-like_N"/>
</dbReference>
<proteinExistence type="predicted"/>
<name>A0A2M9G663_9PROT</name>
<protein>
    <recommendedName>
        <fullName evidence="1">AFP-like domain-containing protein</fullName>
    </recommendedName>
</protein>
<dbReference type="PANTHER" id="PTHR42966">
    <property type="entry name" value="N-ACETYLNEURAMINATE SYNTHASE"/>
    <property type="match status" value="1"/>
</dbReference>
<dbReference type="InterPro" id="IPR036732">
    <property type="entry name" value="AFP_Neu5c_C_sf"/>
</dbReference>
<keyword evidence="3" id="KW-1185">Reference proteome</keyword>
<dbReference type="OrthoDB" id="9781701at2"/>
<dbReference type="Pfam" id="PF08666">
    <property type="entry name" value="SAF"/>
    <property type="match status" value="1"/>
</dbReference>
<evidence type="ECO:0000259" key="1">
    <source>
        <dbReference type="PROSITE" id="PS50844"/>
    </source>
</evidence>
<dbReference type="AlphaFoldDB" id="A0A2M9G663"/>
<comment type="caution">
    <text evidence="2">The sequence shown here is derived from an EMBL/GenBank/DDBJ whole genome shotgun (WGS) entry which is preliminary data.</text>
</comment>
<dbReference type="InterPro" id="IPR051690">
    <property type="entry name" value="PseI-like"/>
</dbReference>
<dbReference type="CDD" id="cd11615">
    <property type="entry name" value="SAF_NeuB_like"/>
    <property type="match status" value="1"/>
</dbReference>
<dbReference type="Gene3D" id="3.20.20.70">
    <property type="entry name" value="Aldolase class I"/>
    <property type="match status" value="1"/>
</dbReference>
<gene>
    <name evidence="2" type="ORF">CVT23_02980</name>
</gene>
<dbReference type="InterPro" id="IPR013785">
    <property type="entry name" value="Aldolase_TIM"/>
</dbReference>
<dbReference type="Pfam" id="PF03102">
    <property type="entry name" value="NeuB"/>
    <property type="match status" value="1"/>
</dbReference>
<dbReference type="InterPro" id="IPR006190">
    <property type="entry name" value="SAF_AFP_Neu5Ac"/>
</dbReference>
<dbReference type="PANTHER" id="PTHR42966:SF1">
    <property type="entry name" value="SIALIC ACID SYNTHASE"/>
    <property type="match status" value="1"/>
</dbReference>
<accession>A0A2M9G663</accession>
<dbReference type="PROSITE" id="PS50844">
    <property type="entry name" value="AFP_LIKE"/>
    <property type="match status" value="1"/>
</dbReference>
<evidence type="ECO:0000313" key="3">
    <source>
        <dbReference type="Proteomes" id="UP000229498"/>
    </source>
</evidence>
<dbReference type="SUPFAM" id="SSF51569">
    <property type="entry name" value="Aldolase"/>
    <property type="match status" value="1"/>
</dbReference>
<sequence>MRLRTPVRIGSRMLGGGNPPLLLPDIDMFFNADIAMAQHMVKAVRDAGLTIIKAAVLHDEAIALNCGTMETFLDNRGRPVTVDYRRLISKKVISKDEHRRLFRFIQDTGLELVLSVYDLEGLNLAVDSGAVAIKIPSSNITHQPLIAAAALAPVPLIVDTGKSTMVEIARALEWAAPARERGLIVEHSPEAPPAPLARHQLMMIPRLAETFDLNAGLSDHHHGNEMMLAATALGAVVLEKGLTVDDPDSDQDVYHAMRLSDLKPLRRQVEMIYDALGDGRRTRPSDRPVPHSRMGAVAARGLSTGEMLSLSNVGFALPPLGVGAEHWPIIEGWQARREVAAGEPVGWEDIEPPS</sequence>